<accession>A0ABU0H2N9</accession>
<comment type="caution">
    <text evidence="1">The sequence shown here is derived from an EMBL/GenBank/DDBJ whole genome shotgun (WGS) entry which is preliminary data.</text>
</comment>
<reference evidence="1 2" key="1">
    <citation type="submission" date="2023-07" db="EMBL/GenBank/DDBJ databases">
        <title>Genomic Encyclopedia of Type Strains, Phase IV (KMG-IV): sequencing the most valuable type-strain genomes for metagenomic binning, comparative biology and taxonomic classification.</title>
        <authorList>
            <person name="Goeker M."/>
        </authorList>
    </citation>
    <scope>NUCLEOTIDE SEQUENCE [LARGE SCALE GENOMIC DNA]</scope>
    <source>
        <strain evidence="1 2">B6-8</strain>
    </source>
</reference>
<name>A0ABU0H2N9_9HYPH</name>
<organism evidence="1 2">
    <name type="scientific">Kaistia dalseonensis</name>
    <dbReference type="NCBI Taxonomy" id="410840"/>
    <lineage>
        <taxon>Bacteria</taxon>
        <taxon>Pseudomonadati</taxon>
        <taxon>Pseudomonadota</taxon>
        <taxon>Alphaproteobacteria</taxon>
        <taxon>Hyphomicrobiales</taxon>
        <taxon>Kaistiaceae</taxon>
        <taxon>Kaistia</taxon>
    </lineage>
</organism>
<dbReference type="Proteomes" id="UP001241603">
    <property type="component" value="Unassembled WGS sequence"/>
</dbReference>
<proteinExistence type="predicted"/>
<gene>
    <name evidence="1" type="ORF">QO014_000930</name>
</gene>
<evidence type="ECO:0000313" key="2">
    <source>
        <dbReference type="Proteomes" id="UP001241603"/>
    </source>
</evidence>
<dbReference type="RefSeq" id="WP_266347456.1">
    <property type="nucleotide sequence ID" value="NZ_JAPKNG010000001.1"/>
</dbReference>
<evidence type="ECO:0000313" key="1">
    <source>
        <dbReference type="EMBL" id="MDQ0436560.1"/>
    </source>
</evidence>
<protein>
    <submittedName>
        <fullName evidence="1">Anti-sigma factor RsiW</fullName>
    </submittedName>
</protein>
<dbReference type="EMBL" id="JAUSVO010000001">
    <property type="protein sequence ID" value="MDQ0436560.1"/>
    <property type="molecule type" value="Genomic_DNA"/>
</dbReference>
<sequence>MNDADRHPDEELVAFLDDELASEKARDIVDAARTDSDLRERLAFLDSGGRLVLPALDAILDAAPHERLQGLLAAAIARQADDPVPIVSSTATRPSPWQRLGWGQLAAAAAVLLVIGGATGGLIASNFGPADQTEVVTVGHENWRQAVAEYWLLTTADTLAIAPTPDVAREQLALAGRGLGLDLDKAAAPPPALSFRGAQLFDFQGRPLTQIAYIDPDHGPIAYCIIKTGNPKETGLTDETLDGFNIVHWASGGHSRMLIGRAPPETLRAYAEQFAASAG</sequence>
<keyword evidence="2" id="KW-1185">Reference proteome</keyword>